<dbReference type="InParanoid" id="B0CV72"/>
<dbReference type="InterPro" id="IPR033162">
    <property type="entry name" value="TBCD"/>
</dbReference>
<dbReference type="InterPro" id="IPR011989">
    <property type="entry name" value="ARM-like"/>
</dbReference>
<dbReference type="GO" id="GO:0007021">
    <property type="term" value="P:tubulin complex assembly"/>
    <property type="evidence" value="ECO:0007669"/>
    <property type="project" value="InterPro"/>
</dbReference>
<dbReference type="InterPro" id="IPR016024">
    <property type="entry name" value="ARM-type_fold"/>
</dbReference>
<dbReference type="Pfam" id="PF12612">
    <property type="entry name" value="TFCD_C"/>
    <property type="match status" value="1"/>
</dbReference>
<accession>B0CV72</accession>
<evidence type="ECO:0000313" key="4">
    <source>
        <dbReference type="EMBL" id="EDR13279.1"/>
    </source>
</evidence>
<dbReference type="SUPFAM" id="SSF48371">
    <property type="entry name" value="ARM repeat"/>
    <property type="match status" value="1"/>
</dbReference>
<organism evidence="5">
    <name type="scientific">Laccaria bicolor (strain S238N-H82 / ATCC MYA-4686)</name>
    <name type="common">Bicoloured deceiver</name>
    <name type="synonym">Laccaria laccata var. bicolor</name>
    <dbReference type="NCBI Taxonomy" id="486041"/>
    <lineage>
        <taxon>Eukaryota</taxon>
        <taxon>Fungi</taxon>
        <taxon>Dikarya</taxon>
        <taxon>Basidiomycota</taxon>
        <taxon>Agaricomycotina</taxon>
        <taxon>Agaricomycetes</taxon>
        <taxon>Agaricomycetidae</taxon>
        <taxon>Agaricales</taxon>
        <taxon>Agaricineae</taxon>
        <taxon>Hydnangiaceae</taxon>
        <taxon>Laccaria</taxon>
    </lineage>
</organism>
<dbReference type="PANTHER" id="PTHR12658:SF0">
    <property type="entry name" value="TUBULIN-SPECIFIC CHAPERONE D"/>
    <property type="match status" value="1"/>
</dbReference>
<keyword evidence="5" id="KW-1185">Reference proteome</keyword>
<name>B0CV72_LACBS</name>
<dbReference type="GO" id="GO:0005096">
    <property type="term" value="F:GTPase activator activity"/>
    <property type="evidence" value="ECO:0007669"/>
    <property type="project" value="InterPro"/>
</dbReference>
<dbReference type="EMBL" id="DS547093">
    <property type="protein sequence ID" value="EDR13279.1"/>
    <property type="molecule type" value="Genomic_DNA"/>
</dbReference>
<dbReference type="OrthoDB" id="1735853at2759"/>
<dbReference type="InterPro" id="IPR058033">
    <property type="entry name" value="ARM_TBCD_2nd"/>
</dbReference>
<dbReference type="GO" id="GO:0007023">
    <property type="term" value="P:post-chaperonin tubulin folding pathway"/>
    <property type="evidence" value="ECO:0007669"/>
    <property type="project" value="InterPro"/>
</dbReference>
<dbReference type="RefSeq" id="XP_001875777.1">
    <property type="nucleotide sequence ID" value="XM_001875742.1"/>
</dbReference>
<dbReference type="PANTHER" id="PTHR12658">
    <property type="entry name" value="BETA-TUBULIN COFACTOR D"/>
    <property type="match status" value="1"/>
</dbReference>
<protein>
    <submittedName>
        <fullName evidence="4">Predicted protein</fullName>
    </submittedName>
</protein>
<keyword evidence="1" id="KW-0143">Chaperone</keyword>
<feature type="domain" description="Tubulin-folding cofactor D ARM repeats" evidence="3">
    <location>
        <begin position="365"/>
        <end position="568"/>
    </location>
</feature>
<dbReference type="AlphaFoldDB" id="B0CV72"/>
<evidence type="ECO:0000256" key="1">
    <source>
        <dbReference type="ARBA" id="ARBA00023186"/>
    </source>
</evidence>
<dbReference type="Pfam" id="PF23579">
    <property type="entry name" value="ARM_TBCD"/>
    <property type="match status" value="1"/>
</dbReference>
<dbReference type="Gene3D" id="1.25.10.10">
    <property type="entry name" value="Leucine-rich Repeat Variant"/>
    <property type="match status" value="1"/>
</dbReference>
<dbReference type="STRING" id="486041.B0CV72"/>
<sequence>MRVFDKVLLEISDAFHVCNFTPVGLMEEELHEKTLFATVEHHEGTNASPATDHELYERKLFATFERHGEFSSAQLVLLSVDLFEEPTEDGREEHEAFRKISAILNEYQEQSYLLDPFLEQLVVPVVERLKEFAKEATLHPNKPGSMWRVDRLAMLLYSYIKCLRFFPHEIVDLTIALDYTRTPGALFQDKHHWALRYGVLLWLSLICIIPFDLSQFDEPASIGRTASLIESLGKEHLGKAGLERDAAAMLLSRFYMRNDTGSGFHAFVEWSQGLLRTSDDIFTTIGLLQVVCDVVKSGLPEQIKTEESSLLSLATLINDRKSLSSNSLVRKYKTKLVARIGLRMLPGSINIGRRKGRTLAGEEIDTNTPSSADEEIPDEIELILEQLLQSLQDKVLSFIFATQFRWSSAKGIARIAERLPPDFARQVLETIIELFSIHSIAAASLYDLPAIAESTWHGACLACAEMARRSLVPSRHLPALIDWLSKALYFDLRKGAHSIGSNVRDAASYVLWALARTQEPAALIPHASNLAKRLAAVALFDREVHIRRAASAAFQEHVGRMNLFPHGIDVLAKADFYAVSVRKNAYLVAASQVAEHAEYRQFLFDHLLDVVLRHWDVAMRELGAQSLRSICLLDLTKLGPEATSKAARLLESADLIDLHGGILVLSEIAQAYRSNIKEADLREQLLRGIFKYLANIPESILTTPRNDLVTSAACRLLARSLTIAEIELKERSSVPNWRTIVDFGLKHRNSNVQKAAAEAMAEISRLTDCSSTSVGGHFLSSGYDYIYLKSDAVNVIVNALRAGLNDYTIDERGDVGSWVRVASIQGLTSISELMLTNATSIPDFERYFPPENYHAIISGILKQGVERLDNVRQEAGSCFIRLLRLPLPSVADQEKWSLSGLELLKELFESNGYEPLSWSDGAWLFPRAIRLLGVPEYRQDILSGILLSLSSKTDSTRRPIAKSLVDYIEELPVSSDSTNSFSLLDLVNGLIERIKPNLSSNTIVVPILQTFEVLLEADGLRRLSDKPQGVERMSAVLKAFSEYMGQ</sequence>
<reference evidence="4 5" key="1">
    <citation type="journal article" date="2008" name="Nature">
        <title>The genome of Laccaria bicolor provides insights into mycorrhizal symbiosis.</title>
        <authorList>
            <person name="Martin F."/>
            <person name="Aerts A."/>
            <person name="Ahren D."/>
            <person name="Brun A."/>
            <person name="Danchin E.G.J."/>
            <person name="Duchaussoy F."/>
            <person name="Gibon J."/>
            <person name="Kohler A."/>
            <person name="Lindquist E."/>
            <person name="Pereda V."/>
            <person name="Salamov A."/>
            <person name="Shapiro H.J."/>
            <person name="Wuyts J."/>
            <person name="Blaudez D."/>
            <person name="Buee M."/>
            <person name="Brokstein P."/>
            <person name="Canbaeck B."/>
            <person name="Cohen D."/>
            <person name="Courty P.E."/>
            <person name="Coutinho P.M."/>
            <person name="Delaruelle C."/>
            <person name="Detter J.C."/>
            <person name="Deveau A."/>
            <person name="DiFazio S."/>
            <person name="Duplessis S."/>
            <person name="Fraissinet-Tachet L."/>
            <person name="Lucic E."/>
            <person name="Frey-Klett P."/>
            <person name="Fourrey C."/>
            <person name="Feussner I."/>
            <person name="Gay G."/>
            <person name="Grimwood J."/>
            <person name="Hoegger P.J."/>
            <person name="Jain P."/>
            <person name="Kilaru S."/>
            <person name="Labbe J."/>
            <person name="Lin Y.C."/>
            <person name="Legue V."/>
            <person name="Le Tacon F."/>
            <person name="Marmeisse R."/>
            <person name="Melayah D."/>
            <person name="Montanini B."/>
            <person name="Muratet M."/>
            <person name="Nehls U."/>
            <person name="Niculita-Hirzel H."/>
            <person name="Oudot-Le Secq M.P."/>
            <person name="Peter M."/>
            <person name="Quesneville H."/>
            <person name="Rajashekar B."/>
            <person name="Reich M."/>
            <person name="Rouhier N."/>
            <person name="Schmutz J."/>
            <person name="Yin T."/>
            <person name="Chalot M."/>
            <person name="Henrissat B."/>
            <person name="Kuees U."/>
            <person name="Lucas S."/>
            <person name="Van de Peer Y."/>
            <person name="Podila G.K."/>
            <person name="Polle A."/>
            <person name="Pukkila P.J."/>
            <person name="Richardson P.M."/>
            <person name="Rouze P."/>
            <person name="Sanders I.R."/>
            <person name="Stajich J.E."/>
            <person name="Tunlid A."/>
            <person name="Tuskan G."/>
            <person name="Grigoriev I.V."/>
        </authorList>
    </citation>
    <scope>NUCLEOTIDE SEQUENCE [LARGE SCALE GENOMIC DNA]</scope>
    <source>
        <strain evidence="5">S238N-H82 / ATCC MYA-4686</strain>
    </source>
</reference>
<dbReference type="Pfam" id="PF25767">
    <property type="entry name" value="ARM_TBCD_2nd"/>
    <property type="match status" value="1"/>
</dbReference>
<gene>
    <name evidence="4" type="ORF">LACBIDRAFT_322818</name>
</gene>
<evidence type="ECO:0000259" key="2">
    <source>
        <dbReference type="Pfam" id="PF12612"/>
    </source>
</evidence>
<evidence type="ECO:0000313" key="5">
    <source>
        <dbReference type="Proteomes" id="UP000001194"/>
    </source>
</evidence>
<dbReference type="GeneID" id="6071485"/>
<dbReference type="KEGG" id="lbc:LACBIDRAFT_322818"/>
<evidence type="ECO:0000259" key="3">
    <source>
        <dbReference type="Pfam" id="PF25767"/>
    </source>
</evidence>
<dbReference type="GO" id="GO:0048487">
    <property type="term" value="F:beta-tubulin binding"/>
    <property type="evidence" value="ECO:0007669"/>
    <property type="project" value="InterPro"/>
</dbReference>
<dbReference type="GO" id="GO:0000226">
    <property type="term" value="P:microtubule cytoskeleton organization"/>
    <property type="evidence" value="ECO:0007669"/>
    <property type="project" value="TreeGrafter"/>
</dbReference>
<dbReference type="InterPro" id="IPR022577">
    <property type="entry name" value="TBCD_C"/>
</dbReference>
<dbReference type="HOGENOM" id="CLU_003043_0_1_1"/>
<feature type="domain" description="Tubulin-folding cofactor D C-terminal" evidence="2">
    <location>
        <begin position="854"/>
        <end position="1036"/>
    </location>
</feature>
<proteinExistence type="predicted"/>
<dbReference type="Proteomes" id="UP000001194">
    <property type="component" value="Unassembled WGS sequence"/>
</dbReference>
<dbReference type="FunCoup" id="B0CV72">
    <property type="interactions" value="412"/>
</dbReference>